<evidence type="ECO:0000313" key="2">
    <source>
        <dbReference type="EMBL" id="MQT00573.1"/>
    </source>
</evidence>
<keyword evidence="3" id="KW-1185">Reference proteome</keyword>
<dbReference type="OrthoDB" id="3819414at2"/>
<gene>
    <name evidence="2" type="ORF">FF041_10130</name>
</gene>
<dbReference type="EMBL" id="VCLA01000082">
    <property type="protein sequence ID" value="MQT00573.1"/>
    <property type="molecule type" value="Genomic_DNA"/>
</dbReference>
<feature type="region of interest" description="Disordered" evidence="1">
    <location>
        <begin position="600"/>
        <end position="655"/>
    </location>
</feature>
<dbReference type="Proteomes" id="UP000419138">
    <property type="component" value="Unassembled WGS sequence"/>
</dbReference>
<organism evidence="2 3">
    <name type="scientific">Streptomyces jumonjinensis</name>
    <dbReference type="NCBI Taxonomy" id="1945"/>
    <lineage>
        <taxon>Bacteria</taxon>
        <taxon>Bacillati</taxon>
        <taxon>Actinomycetota</taxon>
        <taxon>Actinomycetes</taxon>
        <taxon>Kitasatosporales</taxon>
        <taxon>Streptomycetaceae</taxon>
        <taxon>Streptomyces</taxon>
    </lineage>
</organism>
<feature type="region of interest" description="Disordered" evidence="1">
    <location>
        <begin position="553"/>
        <end position="575"/>
    </location>
</feature>
<protein>
    <submittedName>
        <fullName evidence="2">Uncharacterized protein</fullName>
    </submittedName>
</protein>
<accession>A0A646KEC0</accession>
<evidence type="ECO:0000256" key="1">
    <source>
        <dbReference type="SAM" id="MobiDB-lite"/>
    </source>
</evidence>
<reference evidence="2 3" key="1">
    <citation type="submission" date="2019-05" db="EMBL/GenBank/DDBJ databases">
        <title>Comparative genomics and metabolomics analyses of clavulanic acid producing Streptomyces species provides insight into specialized metabolism and evolution of beta-lactam biosynthetic gene clusters.</title>
        <authorList>
            <person name="Moore M.A."/>
            <person name="Cruz-Morales P."/>
            <person name="Barona Gomez F."/>
            <person name="Kapil T."/>
        </authorList>
    </citation>
    <scope>NUCLEOTIDE SEQUENCE [LARGE SCALE GENOMIC DNA]</scope>
    <source>
        <strain evidence="2 3">NRRL 5741</strain>
    </source>
</reference>
<dbReference type="AlphaFoldDB" id="A0A646KEC0"/>
<name>A0A646KEC0_STRJU</name>
<sequence length="655" mass="70188">MGTGCGCGCGGADTRQPAFVRPRFFAGQLLTEDDLGLLVDYMTAKSRLHNRSLSGPGVVCGLDVACDPCGGGTVVVHPGHALDCAGHDIVVTCAEQVDVRALVRELRVSSLGADCGDPCEADGSRGYGLFVRYEESQIEPVAPYATEEPCGSTGCVPSRIQEGFRFVVRHGADAEDHRHNPGARLLAILGDLDRADRARARDRRLGLHTDAVFAALLAPERAFRFDAADARRYTDALAWLRANSGGDGALPATTARRMTEYVRALAAAVARFDTYDRAGQSGLIRDYPDLGSVQDARGTLGAACDRLAGTDMEAVWPDPLHRSIARAVVTETKARLMTGQGEKDTPLEVRLLAQGTPLSHALRVEFRADLTLIRDWLLARLDQTDALADCALRAEIAAIGTPLPLPPPEPLSVEPTTAVELRQIAEAAAALTAAVRRFVTDAACSTLSPPCVDCSDTDVLLAHVRFDGCDVVRICSATREQVLPGGSAYGEWLPKLYQLRELAERLCCQPVPRYQQPAIPAEGPVPRPYAEGLLDDWPRTGDLEEMLSLLLTPAPGETPPEALREETRTAPADVTDSLEELAELRTRLSDLTAAVEGLRAQLGSAPGERPPEGGNPPAQQRPPEGEDPPAQQRPTPAKPPARRPRSRAPKPGETT</sequence>
<evidence type="ECO:0000313" key="3">
    <source>
        <dbReference type="Proteomes" id="UP000419138"/>
    </source>
</evidence>
<comment type="caution">
    <text evidence="2">The sequence shown here is derived from an EMBL/GenBank/DDBJ whole genome shotgun (WGS) entry which is preliminary data.</text>
</comment>
<dbReference type="RefSeq" id="WP_153522205.1">
    <property type="nucleotide sequence ID" value="NZ_JBEPDZ010000044.1"/>
</dbReference>
<proteinExistence type="predicted"/>